<dbReference type="Proteomes" id="UP001266305">
    <property type="component" value="Unassembled WGS sequence"/>
</dbReference>
<evidence type="ECO:0000256" key="1">
    <source>
        <dbReference type="SAM" id="MobiDB-lite"/>
    </source>
</evidence>
<accession>A0ABQ9U5I1</accession>
<keyword evidence="3" id="KW-1185">Reference proteome</keyword>
<feature type="compositionally biased region" description="Low complexity" evidence="1">
    <location>
        <begin position="22"/>
        <end position="47"/>
    </location>
</feature>
<name>A0ABQ9U5I1_SAGOE</name>
<evidence type="ECO:0000313" key="3">
    <source>
        <dbReference type="Proteomes" id="UP001266305"/>
    </source>
</evidence>
<feature type="compositionally biased region" description="Low complexity" evidence="1">
    <location>
        <begin position="91"/>
        <end position="102"/>
    </location>
</feature>
<feature type="region of interest" description="Disordered" evidence="1">
    <location>
        <begin position="91"/>
        <end position="111"/>
    </location>
</feature>
<reference evidence="2 3" key="1">
    <citation type="submission" date="2023-05" db="EMBL/GenBank/DDBJ databases">
        <title>B98-5 Cell Line De Novo Hybrid Assembly: An Optical Mapping Approach.</title>
        <authorList>
            <person name="Kananen K."/>
            <person name="Auerbach J.A."/>
            <person name="Kautto E."/>
            <person name="Blachly J.S."/>
        </authorList>
    </citation>
    <scope>NUCLEOTIDE SEQUENCE [LARGE SCALE GENOMIC DNA]</scope>
    <source>
        <strain evidence="2">B95-8</strain>
        <tissue evidence="2">Cell line</tissue>
    </source>
</reference>
<dbReference type="EMBL" id="JASSZA010000015">
    <property type="protein sequence ID" value="KAK2092034.1"/>
    <property type="molecule type" value="Genomic_DNA"/>
</dbReference>
<comment type="caution">
    <text evidence="2">The sequence shown here is derived from an EMBL/GenBank/DDBJ whole genome shotgun (WGS) entry which is preliminary data.</text>
</comment>
<gene>
    <name evidence="2" type="ORF">P7K49_028562</name>
</gene>
<evidence type="ECO:0000313" key="2">
    <source>
        <dbReference type="EMBL" id="KAK2092034.1"/>
    </source>
</evidence>
<organism evidence="2 3">
    <name type="scientific">Saguinus oedipus</name>
    <name type="common">Cotton-top tamarin</name>
    <name type="synonym">Oedipomidas oedipus</name>
    <dbReference type="NCBI Taxonomy" id="9490"/>
    <lineage>
        <taxon>Eukaryota</taxon>
        <taxon>Metazoa</taxon>
        <taxon>Chordata</taxon>
        <taxon>Craniata</taxon>
        <taxon>Vertebrata</taxon>
        <taxon>Euteleostomi</taxon>
        <taxon>Mammalia</taxon>
        <taxon>Eutheria</taxon>
        <taxon>Euarchontoglires</taxon>
        <taxon>Primates</taxon>
        <taxon>Haplorrhini</taxon>
        <taxon>Platyrrhini</taxon>
        <taxon>Cebidae</taxon>
        <taxon>Callitrichinae</taxon>
        <taxon>Saguinus</taxon>
    </lineage>
</organism>
<proteinExistence type="predicted"/>
<protein>
    <submittedName>
        <fullName evidence="2">Uncharacterized protein</fullName>
    </submittedName>
</protein>
<sequence length="136" mass="14195">MNRTEIGLWGDAAPVPVETAPSLESLDPGSSSSTSTLSGLSSAPASSSVIDVDNGLVAQVEAQLSREMQMAWMMGYQSRLQTTQTVAQIPTAAGSATQAATSRPTSSCSDIPFPRPKKCSGQARCSHGSVDSWCMR</sequence>
<feature type="region of interest" description="Disordered" evidence="1">
    <location>
        <begin position="1"/>
        <end position="47"/>
    </location>
</feature>